<dbReference type="EMBL" id="HACG01035116">
    <property type="protein sequence ID" value="CEK81981.1"/>
    <property type="molecule type" value="Transcribed_RNA"/>
</dbReference>
<sequence>MATSVSIIYFAISVFRSPCRGSGFHQTTVHAKTSDLIQQLSARQDFMAKLALNPSMSCGH</sequence>
<gene>
    <name evidence="1" type="primary">ORF128992</name>
</gene>
<proteinExistence type="predicted"/>
<organism evidence="1">
    <name type="scientific">Arion vulgaris</name>
    <dbReference type="NCBI Taxonomy" id="1028688"/>
    <lineage>
        <taxon>Eukaryota</taxon>
        <taxon>Metazoa</taxon>
        <taxon>Spiralia</taxon>
        <taxon>Lophotrochozoa</taxon>
        <taxon>Mollusca</taxon>
        <taxon>Gastropoda</taxon>
        <taxon>Heterobranchia</taxon>
        <taxon>Euthyneura</taxon>
        <taxon>Panpulmonata</taxon>
        <taxon>Eupulmonata</taxon>
        <taxon>Stylommatophora</taxon>
        <taxon>Helicina</taxon>
        <taxon>Arionoidea</taxon>
        <taxon>Arionidae</taxon>
        <taxon>Arion</taxon>
    </lineage>
</organism>
<dbReference type="AlphaFoldDB" id="A0A0B7APS8"/>
<accession>A0A0B7APS8</accession>
<reference evidence="1" key="1">
    <citation type="submission" date="2014-12" db="EMBL/GenBank/DDBJ databases">
        <title>Insight into the proteome of Arion vulgaris.</title>
        <authorList>
            <person name="Aradska J."/>
            <person name="Bulat T."/>
            <person name="Smidak R."/>
            <person name="Sarate P."/>
            <person name="Gangsoo J."/>
            <person name="Sialana F."/>
            <person name="Bilban M."/>
            <person name="Lubec G."/>
        </authorList>
    </citation>
    <scope>NUCLEOTIDE SEQUENCE</scope>
    <source>
        <tissue evidence="1">Skin</tissue>
    </source>
</reference>
<protein>
    <submittedName>
        <fullName evidence="1">Uncharacterized protein</fullName>
    </submittedName>
</protein>
<name>A0A0B7APS8_9EUPU</name>
<evidence type="ECO:0000313" key="1">
    <source>
        <dbReference type="EMBL" id="CEK81981.1"/>
    </source>
</evidence>